<name>A0A7E4WD44_PANRE</name>
<evidence type="ECO:0000256" key="2">
    <source>
        <dbReference type="SAM" id="SignalP"/>
    </source>
</evidence>
<keyword evidence="3" id="KW-1185">Reference proteome</keyword>
<organism evidence="3 4">
    <name type="scientific">Panagrellus redivivus</name>
    <name type="common">Microworm</name>
    <dbReference type="NCBI Taxonomy" id="6233"/>
    <lineage>
        <taxon>Eukaryota</taxon>
        <taxon>Metazoa</taxon>
        <taxon>Ecdysozoa</taxon>
        <taxon>Nematoda</taxon>
        <taxon>Chromadorea</taxon>
        <taxon>Rhabditida</taxon>
        <taxon>Tylenchina</taxon>
        <taxon>Panagrolaimomorpha</taxon>
        <taxon>Panagrolaimoidea</taxon>
        <taxon>Panagrolaimidae</taxon>
        <taxon>Panagrellus</taxon>
    </lineage>
</organism>
<feature type="compositionally biased region" description="Basic and acidic residues" evidence="1">
    <location>
        <begin position="133"/>
        <end position="149"/>
    </location>
</feature>
<dbReference type="AlphaFoldDB" id="A0A7E4WD44"/>
<protein>
    <submittedName>
        <fullName evidence="4">Secreted phosphoprotein 1</fullName>
    </submittedName>
</protein>
<evidence type="ECO:0000256" key="1">
    <source>
        <dbReference type="SAM" id="MobiDB-lite"/>
    </source>
</evidence>
<sequence>MTTISAFVAFCVIAVVIEGRYIDKDIAGSRYASKVFDYYDVAKGNVPSYLLGGDKQFEDYEEDREPIKIGQLSDNLRDMIKQDSLSERPLAPADSEIQPETLDVYEDYAEQAVNKPLEIPVSDVETETETESGESKPAEADSTKTKPLIDGESATPSSIIPKKQPIETEKLTLTDTEDDSDLISDSDRATEGVPDTFNTTEEPINDAVEEVMVLETVKPLCDDDKTEAPKTE</sequence>
<reference evidence="4" key="2">
    <citation type="submission" date="2020-10" db="UniProtKB">
        <authorList>
            <consortium name="WormBaseParasite"/>
        </authorList>
    </citation>
    <scope>IDENTIFICATION</scope>
</reference>
<evidence type="ECO:0000313" key="3">
    <source>
        <dbReference type="Proteomes" id="UP000492821"/>
    </source>
</evidence>
<dbReference type="Proteomes" id="UP000492821">
    <property type="component" value="Unassembled WGS sequence"/>
</dbReference>
<reference evidence="3" key="1">
    <citation type="journal article" date="2013" name="Genetics">
        <title>The draft genome and transcriptome of Panagrellus redivivus are shaped by the harsh demands of a free-living lifestyle.</title>
        <authorList>
            <person name="Srinivasan J."/>
            <person name="Dillman A.R."/>
            <person name="Macchietto M.G."/>
            <person name="Heikkinen L."/>
            <person name="Lakso M."/>
            <person name="Fracchia K.M."/>
            <person name="Antoshechkin I."/>
            <person name="Mortazavi A."/>
            <person name="Wong G."/>
            <person name="Sternberg P.W."/>
        </authorList>
    </citation>
    <scope>NUCLEOTIDE SEQUENCE [LARGE SCALE GENOMIC DNA]</scope>
    <source>
        <strain evidence="3">MT8872</strain>
    </source>
</reference>
<feature type="region of interest" description="Disordered" evidence="1">
    <location>
        <begin position="114"/>
        <end position="201"/>
    </location>
</feature>
<feature type="chain" id="PRO_5028880635" evidence="2">
    <location>
        <begin position="20"/>
        <end position="232"/>
    </location>
</feature>
<dbReference type="WBParaSite" id="Pan_g9798.t1">
    <property type="protein sequence ID" value="Pan_g9798.t1"/>
    <property type="gene ID" value="Pan_g9798"/>
</dbReference>
<proteinExistence type="predicted"/>
<evidence type="ECO:0000313" key="4">
    <source>
        <dbReference type="WBParaSite" id="Pan_g9798.t1"/>
    </source>
</evidence>
<keyword evidence="2" id="KW-0732">Signal</keyword>
<feature type="signal peptide" evidence="2">
    <location>
        <begin position="1"/>
        <end position="19"/>
    </location>
</feature>
<feature type="compositionally biased region" description="Acidic residues" evidence="1">
    <location>
        <begin position="175"/>
        <end position="184"/>
    </location>
</feature>
<accession>A0A7E4WD44</accession>